<dbReference type="AlphaFoldDB" id="A0A0M0JJD4"/>
<gene>
    <name evidence="2" type="ORF">Ctob_012492</name>
</gene>
<sequence length="342" mass="37323">MTDEYWSLVGVTWHREQPALNVPLNDPTLKDPFRPADIQSSFRGCGHHAVLAFRSLFAAADVGKGVRWPSPGQRRVDSVIMPTLYRPSRSLLHAAERLTGVLRETASRSSGGAVTSGSQQQQQQPGATRAGTTGGTGQGVGGVATLLACVHIRLGDIVPDCKRYEEESKLASGRAWVKSHFQKGYSCHQTPEALEANLNALLARVHQASGEVKDGATRPRPLVIYAAVEDATALDHPRLRPFNVSSLASLKASGAFDAPMRESLKALPSGLLDVLLDQLVCARAEHLVLNIFSTFSQMMQTRIGLDHADVVGGWTRDLTTRQQVALHLDVRYWRAVNQLDRR</sequence>
<name>A0A0M0JJD4_9EUKA</name>
<evidence type="ECO:0000256" key="1">
    <source>
        <dbReference type="SAM" id="MobiDB-lite"/>
    </source>
</evidence>
<organism evidence="2 3">
    <name type="scientific">Chrysochromulina tobinii</name>
    <dbReference type="NCBI Taxonomy" id="1460289"/>
    <lineage>
        <taxon>Eukaryota</taxon>
        <taxon>Haptista</taxon>
        <taxon>Haptophyta</taxon>
        <taxon>Prymnesiophyceae</taxon>
        <taxon>Prymnesiales</taxon>
        <taxon>Chrysochromulinaceae</taxon>
        <taxon>Chrysochromulina</taxon>
    </lineage>
</organism>
<reference evidence="3" key="1">
    <citation type="journal article" date="2015" name="PLoS Genet.">
        <title>Genome Sequence and Transcriptome Analyses of Chrysochromulina tobin: Metabolic Tools for Enhanced Algal Fitness in the Prominent Order Prymnesiales (Haptophyceae).</title>
        <authorList>
            <person name="Hovde B.T."/>
            <person name="Deodato C.R."/>
            <person name="Hunsperger H.M."/>
            <person name="Ryken S.A."/>
            <person name="Yost W."/>
            <person name="Jha R.K."/>
            <person name="Patterson J."/>
            <person name="Monnat R.J. Jr."/>
            <person name="Barlow S.B."/>
            <person name="Starkenburg S.R."/>
            <person name="Cattolico R.A."/>
        </authorList>
    </citation>
    <scope>NUCLEOTIDE SEQUENCE</scope>
    <source>
        <strain evidence="3">CCMP291</strain>
    </source>
</reference>
<proteinExistence type="predicted"/>
<dbReference type="EMBL" id="JWZX01002864">
    <property type="protein sequence ID" value="KOO26353.1"/>
    <property type="molecule type" value="Genomic_DNA"/>
</dbReference>
<keyword evidence="3" id="KW-1185">Reference proteome</keyword>
<evidence type="ECO:0000313" key="3">
    <source>
        <dbReference type="Proteomes" id="UP000037460"/>
    </source>
</evidence>
<accession>A0A0M0JJD4</accession>
<feature type="compositionally biased region" description="Low complexity" evidence="1">
    <location>
        <begin position="109"/>
        <end position="131"/>
    </location>
</feature>
<comment type="caution">
    <text evidence="2">The sequence shown here is derived from an EMBL/GenBank/DDBJ whole genome shotgun (WGS) entry which is preliminary data.</text>
</comment>
<feature type="region of interest" description="Disordered" evidence="1">
    <location>
        <begin position="105"/>
        <end position="136"/>
    </location>
</feature>
<dbReference type="Gene3D" id="3.40.50.11350">
    <property type="match status" value="1"/>
</dbReference>
<protein>
    <submittedName>
        <fullName evidence="2">Uncharacterized protein</fullName>
    </submittedName>
</protein>
<evidence type="ECO:0000313" key="2">
    <source>
        <dbReference type="EMBL" id="KOO26353.1"/>
    </source>
</evidence>
<dbReference type="Proteomes" id="UP000037460">
    <property type="component" value="Unassembled WGS sequence"/>
</dbReference>